<dbReference type="Proteomes" id="UP000326837">
    <property type="component" value="Chromosome"/>
</dbReference>
<accession>A0A5K7XHJ6</accession>
<feature type="domain" description="Thioredoxin" evidence="3">
    <location>
        <begin position="497"/>
        <end position="639"/>
    </location>
</feature>
<protein>
    <recommendedName>
        <fullName evidence="3">Thioredoxin domain-containing protein</fullName>
    </recommendedName>
</protein>
<dbReference type="PANTHER" id="PTHR42852">
    <property type="entry name" value="THIOL:DISULFIDE INTERCHANGE PROTEIN DSBE"/>
    <property type="match status" value="1"/>
</dbReference>
<organism evidence="4 5">
    <name type="scientific">Lacipirellula parvula</name>
    <dbReference type="NCBI Taxonomy" id="2650471"/>
    <lineage>
        <taxon>Bacteria</taxon>
        <taxon>Pseudomonadati</taxon>
        <taxon>Planctomycetota</taxon>
        <taxon>Planctomycetia</taxon>
        <taxon>Pirellulales</taxon>
        <taxon>Lacipirellulaceae</taxon>
        <taxon>Lacipirellula</taxon>
    </lineage>
</organism>
<gene>
    <name evidence="4" type="ORF">PLANPX_5477</name>
</gene>
<feature type="coiled-coil region" evidence="1">
    <location>
        <begin position="312"/>
        <end position="347"/>
    </location>
</feature>
<dbReference type="SUPFAM" id="SSF52833">
    <property type="entry name" value="Thioredoxin-like"/>
    <property type="match status" value="1"/>
</dbReference>
<evidence type="ECO:0000256" key="1">
    <source>
        <dbReference type="SAM" id="Coils"/>
    </source>
</evidence>
<dbReference type="InterPro" id="IPR036249">
    <property type="entry name" value="Thioredoxin-like_sf"/>
</dbReference>
<feature type="signal peptide" evidence="2">
    <location>
        <begin position="1"/>
        <end position="25"/>
    </location>
</feature>
<dbReference type="InterPro" id="IPR050553">
    <property type="entry name" value="Thioredoxin_ResA/DsbE_sf"/>
</dbReference>
<dbReference type="InterPro" id="IPR013766">
    <property type="entry name" value="Thioredoxin_domain"/>
</dbReference>
<dbReference type="InterPro" id="IPR013740">
    <property type="entry name" value="Redoxin"/>
</dbReference>
<evidence type="ECO:0000313" key="5">
    <source>
        <dbReference type="Proteomes" id="UP000326837"/>
    </source>
</evidence>
<feature type="coiled-coil region" evidence="1">
    <location>
        <begin position="616"/>
        <end position="643"/>
    </location>
</feature>
<dbReference type="KEGG" id="lpav:PLANPX_5477"/>
<evidence type="ECO:0000259" key="3">
    <source>
        <dbReference type="PROSITE" id="PS51352"/>
    </source>
</evidence>
<dbReference type="Pfam" id="PF08534">
    <property type="entry name" value="Redoxin"/>
    <property type="match status" value="1"/>
</dbReference>
<dbReference type="InterPro" id="IPR011990">
    <property type="entry name" value="TPR-like_helical_dom_sf"/>
</dbReference>
<keyword evidence="1" id="KW-0175">Coiled coil</keyword>
<feature type="chain" id="PRO_5024884257" description="Thioredoxin domain-containing protein" evidence="2">
    <location>
        <begin position="26"/>
        <end position="646"/>
    </location>
</feature>
<dbReference type="AlphaFoldDB" id="A0A5K7XHJ6"/>
<dbReference type="GO" id="GO:0006950">
    <property type="term" value="P:response to stress"/>
    <property type="evidence" value="ECO:0007669"/>
    <property type="project" value="UniProtKB-ARBA"/>
</dbReference>
<name>A0A5K7XHJ6_9BACT</name>
<proteinExistence type="predicted"/>
<dbReference type="CDD" id="cd02966">
    <property type="entry name" value="TlpA_like_family"/>
    <property type="match status" value="1"/>
</dbReference>
<keyword evidence="2" id="KW-0732">Signal</keyword>
<reference evidence="5" key="1">
    <citation type="submission" date="2019-10" db="EMBL/GenBank/DDBJ databases">
        <title>Lacipirellula parvula gen. nov., sp. nov., representing a lineage of planctomycetes widespread in freshwater anoxic habitats, and description of the family Lacipirellulaceae.</title>
        <authorList>
            <person name="Dedysh S.N."/>
            <person name="Kulichevskaya I.S."/>
            <person name="Beletsky A.V."/>
            <person name="Rakitin A.L."/>
            <person name="Mardanov A.V."/>
            <person name="Ivanova A.A."/>
            <person name="Saltykova V.X."/>
            <person name="Rijpstra W.I.C."/>
            <person name="Sinninghe Damste J.S."/>
            <person name="Ravin N.V."/>
        </authorList>
    </citation>
    <scope>NUCLEOTIDE SEQUENCE [LARGE SCALE GENOMIC DNA]</scope>
    <source>
        <strain evidence="5">PX69</strain>
    </source>
</reference>
<dbReference type="EMBL" id="AP021861">
    <property type="protein sequence ID" value="BBO35865.1"/>
    <property type="molecule type" value="Genomic_DNA"/>
</dbReference>
<evidence type="ECO:0000256" key="2">
    <source>
        <dbReference type="SAM" id="SignalP"/>
    </source>
</evidence>
<sequence>MPSLPFRRSSLLAVGLVSLASSAQAAAPSVDDALKLAPVQSGIEFDTPSADNAKNCKINPEKIGKMTAWVVRDPNGVILRQFSDSNGDNVVDTWSYYKNGLEVYRDADLNFNGKADQYRWFHTGGSRWGVDKNEDGKIDVWKFISPEEASEEVIAAIRTNDPARFQRLLLTSDEIGKLGLSKELTDKLTARVTEASKAFTKLVAEGKIDAKAEFADFGGLRPGTVPAGTRGSSKDLTVYEDVWAMVLAGETPQQVQIGSMVNVDGAWKLIDGPALGGGNAALAGFFYDSAGVQPQPQGAPEQVAGNEPTEEMQKLLESIQKVDDQLASAAEDAKPALNKERADLLEELAGIAKEPAEREQWLQQMADMVSFAVQDGSYPEGLERLEALEKKLADDEASENLRTHVEFRRMQAAWGKSIAEPKADYAKIQEAWLKQLEEFVDKHKSGDHVAEALLQLAMASEFNSDNEAAEKWYRRLVADFGKSPNASKSEGAIRRLTSVGKTIPLKGAALQGGNVDLAQYGGKVVLVHYWSSSSPTANSDAEAIADLFKKYGGAKFDVIGVNLDYSKDEVTKFMGDHKNVLWKQLFEPGGFESRLANEMGIITLPMTILVDDKGQVVNTNLQVTELEDEIKKLLESRVANNNAPAK</sequence>
<dbReference type="PANTHER" id="PTHR42852:SF17">
    <property type="entry name" value="THIOREDOXIN-LIKE PROTEIN HI_1115"/>
    <property type="match status" value="1"/>
</dbReference>
<dbReference type="Gene3D" id="3.40.30.10">
    <property type="entry name" value="Glutaredoxin"/>
    <property type="match status" value="1"/>
</dbReference>
<dbReference type="GO" id="GO:0016491">
    <property type="term" value="F:oxidoreductase activity"/>
    <property type="evidence" value="ECO:0007669"/>
    <property type="project" value="InterPro"/>
</dbReference>
<dbReference type="RefSeq" id="WP_152101148.1">
    <property type="nucleotide sequence ID" value="NZ_AP021861.1"/>
</dbReference>
<keyword evidence="5" id="KW-1185">Reference proteome</keyword>
<dbReference type="PROSITE" id="PS51352">
    <property type="entry name" value="THIOREDOXIN_2"/>
    <property type="match status" value="1"/>
</dbReference>
<dbReference type="Gene3D" id="1.25.40.10">
    <property type="entry name" value="Tetratricopeptide repeat domain"/>
    <property type="match status" value="1"/>
</dbReference>
<evidence type="ECO:0000313" key="4">
    <source>
        <dbReference type="EMBL" id="BBO35865.1"/>
    </source>
</evidence>